<dbReference type="GO" id="GO:0046983">
    <property type="term" value="F:protein dimerization activity"/>
    <property type="evidence" value="ECO:0007669"/>
    <property type="project" value="InterPro"/>
</dbReference>
<organism evidence="2 3">
    <name type="scientific">Halioglobus japonicus</name>
    <dbReference type="NCBI Taxonomy" id="930805"/>
    <lineage>
        <taxon>Bacteria</taxon>
        <taxon>Pseudomonadati</taxon>
        <taxon>Pseudomonadota</taxon>
        <taxon>Gammaproteobacteria</taxon>
        <taxon>Cellvibrionales</taxon>
        <taxon>Halieaceae</taxon>
        <taxon>Halioglobus</taxon>
    </lineage>
</organism>
<reference evidence="2 3" key="1">
    <citation type="submission" date="2018-01" db="EMBL/GenBank/DDBJ databases">
        <title>The draft genome sequence of Halioglobus japonicus S1-36.</title>
        <authorList>
            <person name="Du Z.-J."/>
            <person name="Shi M.-J."/>
        </authorList>
    </citation>
    <scope>NUCLEOTIDE SEQUENCE [LARGE SCALE GENOMIC DNA]</scope>
    <source>
        <strain evidence="2 3">S1-36</strain>
    </source>
</reference>
<name>A0AAP8MH67_9GAMM</name>
<dbReference type="AlphaFoldDB" id="A0AAP8MH67"/>
<dbReference type="InterPro" id="IPR036866">
    <property type="entry name" value="RibonucZ/Hydroxyglut_hydro"/>
</dbReference>
<comment type="caution">
    <text evidence="2">The sequence shown here is derived from an EMBL/GenBank/DDBJ whole genome shotgun (WGS) entry which is preliminary data.</text>
</comment>
<dbReference type="InterPro" id="IPR001279">
    <property type="entry name" value="Metallo-B-lactamas"/>
</dbReference>
<dbReference type="KEGG" id="hja:BST95_13945"/>
<dbReference type="PANTHER" id="PTHR43223">
    <property type="entry name" value="ALKYL/ARYL-SULFATASE"/>
    <property type="match status" value="1"/>
</dbReference>
<dbReference type="InterPro" id="IPR052195">
    <property type="entry name" value="Bact_Alkyl/Aryl-Sulfatase"/>
</dbReference>
<dbReference type="Pfam" id="PF00753">
    <property type="entry name" value="Lactamase_B"/>
    <property type="match status" value="1"/>
</dbReference>
<dbReference type="InterPro" id="IPR029228">
    <property type="entry name" value="Alkyl_sulf_dimr"/>
</dbReference>
<dbReference type="Gene3D" id="1.25.40.880">
    <property type="entry name" value="Alkyl sulfatase, dimerisation domain"/>
    <property type="match status" value="1"/>
</dbReference>
<dbReference type="CDD" id="cd16282">
    <property type="entry name" value="metallo-hydrolase-like_MBL-fold"/>
    <property type="match status" value="1"/>
</dbReference>
<sequence>MKKLLTHALVAVIFLLIGMTLADTRIAETALDAARSARSAAIEVVGNRAGIETRTMVLAENPEIISRLMEGGSFGGEYSVEAAQNMFGRTQAAIDDVMNKTHVVEVGPRSYLIRMPIVNAAFFVTDEGVVLVDTGMGPAGPAIYAAIRSVTDLPIHTIIYTHGHVDHSYGTWAIMEAGETPEIIAHDLLKPRFERYIRLRGSLAKYMSQPEEQLPASTDDLVWPTRYFSDRLEIEVGGETFVLQHHKGETDDQLYVWVPGRGALASADYYQGFLPNAGNGKRTQRHVEAWSAAMKEMAALEPAFLLPAHGEALTDTATIQENFLVLAEAFDHITEHTIDGLNAGKRKDEIFLSVQLPEHLATHPTLNVQYVTPNDISKMLIKQYTGWWDDIPSHWTPATMENQGEMIIELAGGNIPAIVEYAQGLIANDIRLASHLTDWLFYARPDDPNVQQLVYDVYKTRIMDRETNTMEMLTYLDQMTAARERARSR</sequence>
<gene>
    <name evidence="2" type="ORF">C0029_04240</name>
</gene>
<dbReference type="Proteomes" id="UP000235162">
    <property type="component" value="Unassembled WGS sequence"/>
</dbReference>
<evidence type="ECO:0000313" key="3">
    <source>
        <dbReference type="Proteomes" id="UP000235162"/>
    </source>
</evidence>
<evidence type="ECO:0000259" key="1">
    <source>
        <dbReference type="SMART" id="SM00849"/>
    </source>
</evidence>
<accession>A0AAP8MH67</accession>
<protein>
    <submittedName>
        <fullName evidence="2">MBL fold metallo-hydrolase</fullName>
    </submittedName>
</protein>
<dbReference type="Pfam" id="PF14863">
    <property type="entry name" value="Alkyl_sulf_dimr"/>
    <property type="match status" value="1"/>
</dbReference>
<evidence type="ECO:0000313" key="2">
    <source>
        <dbReference type="EMBL" id="PLW87788.1"/>
    </source>
</evidence>
<dbReference type="SUPFAM" id="SSF56281">
    <property type="entry name" value="Metallo-hydrolase/oxidoreductase"/>
    <property type="match status" value="1"/>
</dbReference>
<dbReference type="EMBL" id="PKUR01000001">
    <property type="protein sequence ID" value="PLW87788.1"/>
    <property type="molecule type" value="Genomic_DNA"/>
</dbReference>
<dbReference type="Gene3D" id="3.60.15.10">
    <property type="entry name" value="Ribonuclease Z/Hydroxyacylglutathione hydrolase-like"/>
    <property type="match status" value="1"/>
</dbReference>
<feature type="domain" description="Metallo-beta-lactamase" evidence="1">
    <location>
        <begin position="117"/>
        <end position="309"/>
    </location>
</feature>
<dbReference type="PANTHER" id="PTHR43223:SF2">
    <property type="entry name" value="METALLO-BETA-LACTAMASE DOMAIN-CONTAINING PROTEIN"/>
    <property type="match status" value="1"/>
</dbReference>
<proteinExistence type="predicted"/>
<dbReference type="InterPro" id="IPR038536">
    <property type="entry name" value="Alkyl/aryl-sulf_dimr_sf"/>
</dbReference>
<dbReference type="RefSeq" id="WP_084200200.1">
    <property type="nucleotide sequence ID" value="NZ_BMYL01000001.1"/>
</dbReference>
<dbReference type="SMART" id="SM00849">
    <property type="entry name" value="Lactamase_B"/>
    <property type="match status" value="1"/>
</dbReference>
<keyword evidence="3" id="KW-1185">Reference proteome</keyword>